<evidence type="ECO:0000256" key="12">
    <source>
        <dbReference type="ARBA" id="ARBA00023221"/>
    </source>
</evidence>
<name>A0A7X6MP58_9MYCO</name>
<keyword evidence="10" id="KW-0443">Lipid metabolism</keyword>
<dbReference type="PRINTS" id="PR00359">
    <property type="entry name" value="BP450"/>
</dbReference>
<dbReference type="InterPro" id="IPR036396">
    <property type="entry name" value="Cyt_P450_sf"/>
</dbReference>
<dbReference type="PANTHER" id="PTHR46696">
    <property type="entry name" value="P450, PUTATIVE (EUROFUNG)-RELATED"/>
    <property type="match status" value="1"/>
</dbReference>
<dbReference type="Proteomes" id="UP000518188">
    <property type="component" value="Unassembled WGS sequence"/>
</dbReference>
<sequence>MTSTAASSYHRLNISDPDFWAADFRTRDQTFAELRAEGGLSWQPPTSSVFPHTETGYWAVTRHADIKTVSVNNDVFVSSLGISVDPMPAEVQQAASFILAMDDPKHAFYRRLISKTFTPRQIHRIEGQIRANATEIVDQLIERLRDGEEVDFVAECSAKLPMRTISDMVGIAREDQEAVAYAAESLFSGTDEDYASLEDRATHALTQLGVLTSTALDLARLRRREPHDDLMTALVNAEVDGKRMSDDDIAAFTVILSTAGNDTTKQTTSHAFKALTDNPDQRAWLLDDFDNRIGLAVEEFVRWATPVLNFARHAVVDTELAGVPIRAGEKVGIFYCSANRDEAVFDRPHTFDIARSPNPHLGFGGGGAHFCLGAQLARMELRQLFAELLTRLTEVEVGTPEYLNSNVIHGIKRMPVKLA</sequence>
<evidence type="ECO:0000313" key="19">
    <source>
        <dbReference type="Proteomes" id="UP000518188"/>
    </source>
</evidence>
<evidence type="ECO:0000256" key="4">
    <source>
        <dbReference type="ARBA" id="ARBA00022617"/>
    </source>
</evidence>
<dbReference type="GO" id="GO:0008395">
    <property type="term" value="F:steroid hydroxylase activity"/>
    <property type="evidence" value="ECO:0007669"/>
    <property type="project" value="TreeGrafter"/>
</dbReference>
<proteinExistence type="inferred from homology"/>
<comment type="caution">
    <text evidence="18">The sequence shown here is derived from an EMBL/GenBank/DDBJ whole genome shotgun (WGS) entry which is preliminary data.</text>
</comment>
<dbReference type="Gene3D" id="1.10.630.10">
    <property type="entry name" value="Cytochrome P450"/>
    <property type="match status" value="1"/>
</dbReference>
<evidence type="ECO:0000256" key="1">
    <source>
        <dbReference type="ARBA" id="ARBA00001971"/>
    </source>
</evidence>
<evidence type="ECO:0000256" key="10">
    <source>
        <dbReference type="ARBA" id="ARBA00023098"/>
    </source>
</evidence>
<dbReference type="EMBL" id="JAAXPJ010000003">
    <property type="protein sequence ID" value="NKZ11373.1"/>
    <property type="molecule type" value="Genomic_DNA"/>
</dbReference>
<evidence type="ECO:0000256" key="16">
    <source>
        <dbReference type="ARBA" id="ARBA00082981"/>
    </source>
</evidence>
<keyword evidence="3" id="KW-0153">Cholesterol metabolism</keyword>
<keyword evidence="8" id="KW-0408">Iron</keyword>
<evidence type="ECO:0000256" key="6">
    <source>
        <dbReference type="ARBA" id="ARBA00022963"/>
    </source>
</evidence>
<dbReference type="GO" id="GO:0036199">
    <property type="term" value="F:cholest-4-en-3-one 26-monooxygenase activity"/>
    <property type="evidence" value="ECO:0007669"/>
    <property type="project" value="TreeGrafter"/>
</dbReference>
<dbReference type="GO" id="GO:0006707">
    <property type="term" value="P:cholesterol catabolic process"/>
    <property type="evidence" value="ECO:0007669"/>
    <property type="project" value="TreeGrafter"/>
</dbReference>
<dbReference type="CDD" id="cd11033">
    <property type="entry name" value="CYP142-like"/>
    <property type="match status" value="1"/>
</dbReference>
<keyword evidence="6" id="KW-0442">Lipid degradation</keyword>
<gene>
    <name evidence="18" type="ORF">HGA11_10320</name>
</gene>
<dbReference type="InterPro" id="IPR002397">
    <property type="entry name" value="Cyt_P450_B"/>
</dbReference>
<dbReference type="FunFam" id="1.10.630.10:FF:000018">
    <property type="entry name" value="Cytochrome P450 monooxygenase"/>
    <property type="match status" value="1"/>
</dbReference>
<evidence type="ECO:0000256" key="7">
    <source>
        <dbReference type="ARBA" id="ARBA00023002"/>
    </source>
</evidence>
<dbReference type="SUPFAM" id="SSF48264">
    <property type="entry name" value="Cytochrome P450"/>
    <property type="match status" value="1"/>
</dbReference>
<keyword evidence="5" id="KW-0479">Metal-binding</keyword>
<reference evidence="18 19" key="1">
    <citation type="submission" date="2020-04" db="EMBL/GenBank/DDBJ databases">
        <title>MicrobeNet Type strains.</title>
        <authorList>
            <person name="Nicholson A.C."/>
        </authorList>
    </citation>
    <scope>NUCLEOTIDE SEQUENCE [LARGE SCALE GENOMIC DNA]</scope>
    <source>
        <strain evidence="18 19">ATCC 700731</strain>
    </source>
</reference>
<dbReference type="GO" id="GO:0020037">
    <property type="term" value="F:heme binding"/>
    <property type="evidence" value="ECO:0007669"/>
    <property type="project" value="InterPro"/>
</dbReference>
<keyword evidence="9" id="KW-0503">Monooxygenase</keyword>
<comment type="pathway">
    <text evidence="13">Steroid metabolism; cholesterol degradation.</text>
</comment>
<evidence type="ECO:0000256" key="9">
    <source>
        <dbReference type="ARBA" id="ARBA00023033"/>
    </source>
</evidence>
<protein>
    <recommendedName>
        <fullName evidence="14">Steroid C26-monooxygenase</fullName>
    </recommendedName>
    <alternativeName>
        <fullName evidence="15">Cholest-4-en-3-one C26-monooxygenase</fullName>
    </alternativeName>
    <alternativeName>
        <fullName evidence="17">Cholesterol C26-monooxygenase</fullName>
    </alternativeName>
    <alternativeName>
        <fullName evidence="16">Steroid C27-monooxygenase</fullName>
    </alternativeName>
</protein>
<evidence type="ECO:0000256" key="8">
    <source>
        <dbReference type="ARBA" id="ARBA00023004"/>
    </source>
</evidence>
<evidence type="ECO:0000256" key="15">
    <source>
        <dbReference type="ARBA" id="ARBA00079588"/>
    </source>
</evidence>
<dbReference type="Pfam" id="PF00067">
    <property type="entry name" value="p450"/>
    <property type="match status" value="1"/>
</dbReference>
<evidence type="ECO:0000256" key="2">
    <source>
        <dbReference type="ARBA" id="ARBA00010617"/>
    </source>
</evidence>
<keyword evidence="12" id="KW-0753">Steroid metabolism</keyword>
<comment type="cofactor">
    <cofactor evidence="1">
        <name>heme</name>
        <dbReference type="ChEBI" id="CHEBI:30413"/>
    </cofactor>
</comment>
<organism evidence="18 19">
    <name type="scientific">Mycolicibacterium septicum DSM 44393</name>
    <dbReference type="NCBI Taxonomy" id="1341646"/>
    <lineage>
        <taxon>Bacteria</taxon>
        <taxon>Bacillati</taxon>
        <taxon>Actinomycetota</taxon>
        <taxon>Actinomycetes</taxon>
        <taxon>Mycobacteriales</taxon>
        <taxon>Mycobacteriaceae</taxon>
        <taxon>Mycolicibacterium</taxon>
    </lineage>
</organism>
<accession>A0A7X6MP58</accession>
<dbReference type="PANTHER" id="PTHR46696:SF4">
    <property type="entry name" value="BIOTIN BIOSYNTHESIS CYTOCHROME P450"/>
    <property type="match status" value="1"/>
</dbReference>
<keyword evidence="7" id="KW-0560">Oxidoreductase</keyword>
<keyword evidence="4" id="KW-0349">Heme</keyword>
<evidence type="ECO:0000256" key="17">
    <source>
        <dbReference type="ARBA" id="ARBA00083909"/>
    </source>
</evidence>
<evidence type="ECO:0000256" key="5">
    <source>
        <dbReference type="ARBA" id="ARBA00022723"/>
    </source>
</evidence>
<dbReference type="GO" id="GO:0005506">
    <property type="term" value="F:iron ion binding"/>
    <property type="evidence" value="ECO:0007669"/>
    <property type="project" value="InterPro"/>
</dbReference>
<evidence type="ECO:0000256" key="13">
    <source>
        <dbReference type="ARBA" id="ARBA00049645"/>
    </source>
</evidence>
<dbReference type="RefSeq" id="WP_044517240.1">
    <property type="nucleotide sequence ID" value="NZ_HG322951.1"/>
</dbReference>
<dbReference type="InterPro" id="IPR001128">
    <property type="entry name" value="Cyt_P450"/>
</dbReference>
<evidence type="ECO:0000256" key="3">
    <source>
        <dbReference type="ARBA" id="ARBA00022548"/>
    </source>
</evidence>
<evidence type="ECO:0000256" key="11">
    <source>
        <dbReference type="ARBA" id="ARBA00023166"/>
    </source>
</evidence>
<evidence type="ECO:0000313" key="18">
    <source>
        <dbReference type="EMBL" id="NKZ11373.1"/>
    </source>
</evidence>
<keyword evidence="11" id="KW-1207">Sterol metabolism</keyword>
<evidence type="ECO:0000256" key="14">
    <source>
        <dbReference type="ARBA" id="ARBA00070775"/>
    </source>
</evidence>
<dbReference type="AlphaFoldDB" id="A0A7X6MP58"/>
<comment type="similarity">
    <text evidence="2">Belongs to the cytochrome P450 family.</text>
</comment>